<keyword evidence="1 3" id="KW-0238">DNA-binding</keyword>
<accession>A0A1I2QN82</accession>
<gene>
    <name evidence="3" type="ORF">SAMN02910432_00745</name>
</gene>
<evidence type="ECO:0000259" key="2">
    <source>
        <dbReference type="PROSITE" id="PS50937"/>
    </source>
</evidence>
<dbReference type="GO" id="GO:0003677">
    <property type="term" value="F:DNA binding"/>
    <property type="evidence" value="ECO:0007669"/>
    <property type="project" value="UniProtKB-KW"/>
</dbReference>
<dbReference type="GO" id="GO:0003700">
    <property type="term" value="F:DNA-binding transcription factor activity"/>
    <property type="evidence" value="ECO:0007669"/>
    <property type="project" value="InterPro"/>
</dbReference>
<dbReference type="SMART" id="SM00422">
    <property type="entry name" value="HTH_MERR"/>
    <property type="match status" value="1"/>
</dbReference>
<dbReference type="PRINTS" id="PR00040">
    <property type="entry name" value="HTHMERR"/>
</dbReference>
<feature type="domain" description="HTH merR-type" evidence="2">
    <location>
        <begin position="1"/>
        <end position="69"/>
    </location>
</feature>
<dbReference type="Gene3D" id="1.10.1660.10">
    <property type="match status" value="1"/>
</dbReference>
<dbReference type="InterPro" id="IPR047057">
    <property type="entry name" value="MerR_fam"/>
</dbReference>
<reference evidence="4" key="1">
    <citation type="submission" date="2016-10" db="EMBL/GenBank/DDBJ databases">
        <authorList>
            <person name="Varghese N."/>
            <person name="Submissions S."/>
        </authorList>
    </citation>
    <scope>NUCLEOTIDE SEQUENCE [LARGE SCALE GENOMIC DNA]</scope>
    <source>
        <strain evidence="4">DSM 20403</strain>
    </source>
</reference>
<dbReference type="PANTHER" id="PTHR30204:SF82">
    <property type="entry name" value="TRANSCRIPTIONAL REGULATOR, MERR FAMILY"/>
    <property type="match status" value="1"/>
</dbReference>
<proteinExistence type="predicted"/>
<dbReference type="OrthoDB" id="9811174at2"/>
<dbReference type="EMBL" id="FOPI01000010">
    <property type="protein sequence ID" value="SFG30055.1"/>
    <property type="molecule type" value="Genomic_DNA"/>
</dbReference>
<dbReference type="Pfam" id="PF13411">
    <property type="entry name" value="MerR_1"/>
    <property type="match status" value="1"/>
</dbReference>
<evidence type="ECO:0000313" key="3">
    <source>
        <dbReference type="EMBL" id="SFG30055.1"/>
    </source>
</evidence>
<dbReference type="InterPro" id="IPR009061">
    <property type="entry name" value="DNA-bd_dom_put_sf"/>
</dbReference>
<evidence type="ECO:0000256" key="1">
    <source>
        <dbReference type="ARBA" id="ARBA00023125"/>
    </source>
</evidence>
<name>A0A1I2QN82_9LACO</name>
<dbReference type="Proteomes" id="UP000182635">
    <property type="component" value="Unassembled WGS sequence"/>
</dbReference>
<organism evidence="3 4">
    <name type="scientific">Ligilactobacillus ruminis DSM 20403 = NBRC 102161</name>
    <dbReference type="NCBI Taxonomy" id="1423798"/>
    <lineage>
        <taxon>Bacteria</taxon>
        <taxon>Bacillati</taxon>
        <taxon>Bacillota</taxon>
        <taxon>Bacilli</taxon>
        <taxon>Lactobacillales</taxon>
        <taxon>Lactobacillaceae</taxon>
        <taxon>Ligilactobacillus</taxon>
    </lineage>
</organism>
<dbReference type="PANTHER" id="PTHR30204">
    <property type="entry name" value="REDOX-CYCLING DRUG-SENSING TRANSCRIPTIONAL ACTIVATOR SOXR"/>
    <property type="match status" value="1"/>
</dbReference>
<dbReference type="PROSITE" id="PS50937">
    <property type="entry name" value="HTH_MERR_2"/>
    <property type="match status" value="1"/>
</dbReference>
<dbReference type="InterPro" id="IPR000551">
    <property type="entry name" value="MerR-type_HTH_dom"/>
</dbReference>
<sequence>MYTIGQVSKATGLPVSTLRYYDKEGLFPHLERKGYVRKFSDTELEEVKIIECLKKSGLEIKDIRQFFQWVSEGSSTYKKRRELFANQKKVIQKKIESLEKTMVMLEFKCWYYDKALLDGNEDKLHQMLPDKLPEEIQKIYDKAHE</sequence>
<dbReference type="CDD" id="cd01109">
    <property type="entry name" value="HTH_YyaN"/>
    <property type="match status" value="1"/>
</dbReference>
<evidence type="ECO:0000313" key="4">
    <source>
        <dbReference type="Proteomes" id="UP000182635"/>
    </source>
</evidence>
<dbReference type="RefSeq" id="WP_046922509.1">
    <property type="nucleotide sequence ID" value="NZ_AYYL01000055.1"/>
</dbReference>
<dbReference type="SUPFAM" id="SSF46955">
    <property type="entry name" value="Putative DNA-binding domain"/>
    <property type="match status" value="1"/>
</dbReference>
<dbReference type="AlphaFoldDB" id="A0A1I2QN82"/>
<protein>
    <submittedName>
        <fullName evidence="3">DNA-binding transcriptional regulator, MerR family</fullName>
    </submittedName>
</protein>